<keyword evidence="1" id="KW-0472">Membrane</keyword>
<protein>
    <submittedName>
        <fullName evidence="2">Uncharacterized protein</fullName>
    </submittedName>
</protein>
<dbReference type="Proteomes" id="UP000019681">
    <property type="component" value="Unassembled WGS sequence"/>
</dbReference>
<keyword evidence="3" id="KW-1185">Reference proteome</keyword>
<feature type="transmembrane region" description="Helical" evidence="1">
    <location>
        <begin position="38"/>
        <end position="57"/>
    </location>
</feature>
<dbReference type="EMBL" id="AZQP01000068">
    <property type="protein sequence ID" value="EYE87319.1"/>
    <property type="molecule type" value="Genomic_DNA"/>
</dbReference>
<dbReference type="PANTHER" id="PTHR37810:SF5">
    <property type="entry name" value="IMMUNITY PROTEIN SDPI"/>
    <property type="match status" value="1"/>
</dbReference>
<sequence length="199" mass="22723">MLDKNKNRGILFIILANIVFAVSYYIANKNSSTSNLYATLIIAVSILIQYVIFRTYAGKAKDMAAIEKYYYKVLISSTIVLMTIQFVLLYSYFNAKIDSYKIVSIIISYMLIYIGNIMPQIKQNFIIGVRTKKALSNEKVWRKANTIGGISLVIVGTILFIICLFMRGKYLIVLLLVGVVLWSIINDFYISVYCKKNKI</sequence>
<name>A0A017RS74_9CLOT</name>
<dbReference type="Pfam" id="PF13630">
    <property type="entry name" value="SdpI"/>
    <property type="match status" value="1"/>
</dbReference>
<keyword evidence="1" id="KW-1133">Transmembrane helix</keyword>
<evidence type="ECO:0000256" key="1">
    <source>
        <dbReference type="SAM" id="Phobius"/>
    </source>
</evidence>
<evidence type="ECO:0000313" key="2">
    <source>
        <dbReference type="EMBL" id="EYE87319.1"/>
    </source>
</evidence>
<dbReference type="GO" id="GO:0009636">
    <property type="term" value="P:response to toxic substance"/>
    <property type="evidence" value="ECO:0007669"/>
    <property type="project" value="TreeGrafter"/>
</dbReference>
<dbReference type="InterPro" id="IPR025962">
    <property type="entry name" value="SdpI/YhfL"/>
</dbReference>
<evidence type="ECO:0000313" key="3">
    <source>
        <dbReference type="Proteomes" id="UP000019681"/>
    </source>
</evidence>
<dbReference type="STRING" id="1403537.Q428_13925"/>
<reference evidence="2 3" key="1">
    <citation type="journal article" date="2014" name="Genome Announc.">
        <title>Draft Genome Sequence of Fervidicella metallireducens Strain AeBT, an Iron-Reducing Thermoanaerobe from the Great Artesian Basin.</title>
        <authorList>
            <person name="Patel B.K."/>
        </authorList>
    </citation>
    <scope>NUCLEOTIDE SEQUENCE [LARGE SCALE GENOMIC DNA]</scope>
    <source>
        <strain evidence="2 3">AeB</strain>
    </source>
</reference>
<feature type="transmembrane region" description="Helical" evidence="1">
    <location>
        <begin position="99"/>
        <end position="119"/>
    </location>
</feature>
<feature type="transmembrane region" description="Helical" evidence="1">
    <location>
        <begin position="9"/>
        <end position="26"/>
    </location>
</feature>
<dbReference type="InterPro" id="IPR026272">
    <property type="entry name" value="SdpI"/>
</dbReference>
<feature type="transmembrane region" description="Helical" evidence="1">
    <location>
        <begin position="140"/>
        <end position="164"/>
    </location>
</feature>
<feature type="transmembrane region" description="Helical" evidence="1">
    <location>
        <begin position="69"/>
        <end position="93"/>
    </location>
</feature>
<dbReference type="PIRSF" id="PIRSF038959">
    <property type="entry name" value="SdpI"/>
    <property type="match status" value="1"/>
</dbReference>
<comment type="caution">
    <text evidence="2">The sequence shown here is derived from an EMBL/GenBank/DDBJ whole genome shotgun (WGS) entry which is preliminary data.</text>
</comment>
<organism evidence="2 3">
    <name type="scientific">Fervidicella metallireducens AeB</name>
    <dbReference type="NCBI Taxonomy" id="1403537"/>
    <lineage>
        <taxon>Bacteria</taxon>
        <taxon>Bacillati</taxon>
        <taxon>Bacillota</taxon>
        <taxon>Clostridia</taxon>
        <taxon>Eubacteriales</taxon>
        <taxon>Clostridiaceae</taxon>
        <taxon>Fervidicella</taxon>
    </lineage>
</organism>
<proteinExistence type="predicted"/>
<feature type="transmembrane region" description="Helical" evidence="1">
    <location>
        <begin position="170"/>
        <end position="190"/>
    </location>
</feature>
<accession>A0A017RS74</accession>
<keyword evidence="1" id="KW-0812">Transmembrane</keyword>
<gene>
    <name evidence="2" type="ORF">Q428_13925</name>
</gene>
<dbReference type="PANTHER" id="PTHR37810">
    <property type="entry name" value="IMMUNITY PROTEIN SDPI"/>
    <property type="match status" value="1"/>
</dbReference>
<dbReference type="AlphaFoldDB" id="A0A017RS74"/>